<evidence type="ECO:0000256" key="4">
    <source>
        <dbReference type="ARBA" id="ARBA00022989"/>
    </source>
</evidence>
<evidence type="ECO:0000256" key="3">
    <source>
        <dbReference type="ARBA" id="ARBA00022692"/>
    </source>
</evidence>
<sequence>MHPPPHPHHPAGGHGHAPSPAAAPGLSVADPGLRFLARLVDVVLALFCTFVVGIGAVLVSVVVAGGGEPDEAGPVFPILLVGGLVLVAFLYEWLQVAKWGRTIGKRVVGLRIVRADDGRPVSAGRAAVRAFCYSPGLYHVTNWLPVVQQLNLLWLLWDRPLRQCLHDKLARTVVVEDRRTAPGPSVPEGWRG</sequence>
<dbReference type="PANTHER" id="PTHR36115">
    <property type="entry name" value="PROLINE-RICH ANTIGEN HOMOLOG-RELATED"/>
    <property type="match status" value="1"/>
</dbReference>
<evidence type="ECO:0000256" key="2">
    <source>
        <dbReference type="ARBA" id="ARBA00022475"/>
    </source>
</evidence>
<keyword evidence="2" id="KW-1003">Cell membrane</keyword>
<keyword evidence="10" id="KW-1185">Reference proteome</keyword>
<comment type="subcellular location">
    <subcellularLocation>
        <location evidence="1">Cell membrane</location>
        <topology evidence="1">Multi-pass membrane protein</topology>
    </subcellularLocation>
</comment>
<feature type="region of interest" description="Disordered" evidence="6">
    <location>
        <begin position="1"/>
        <end position="21"/>
    </location>
</feature>
<keyword evidence="4 7" id="KW-1133">Transmembrane helix</keyword>
<dbReference type="EMBL" id="JBHTBH010000009">
    <property type="protein sequence ID" value="MFC7329864.1"/>
    <property type="molecule type" value="Genomic_DNA"/>
</dbReference>
<proteinExistence type="predicted"/>
<keyword evidence="5 7" id="KW-0472">Membrane</keyword>
<keyword evidence="3 7" id="KW-0812">Transmembrane</keyword>
<evidence type="ECO:0000256" key="6">
    <source>
        <dbReference type="SAM" id="MobiDB-lite"/>
    </source>
</evidence>
<evidence type="ECO:0000256" key="1">
    <source>
        <dbReference type="ARBA" id="ARBA00004651"/>
    </source>
</evidence>
<feature type="transmembrane region" description="Helical" evidence="7">
    <location>
        <begin position="75"/>
        <end position="94"/>
    </location>
</feature>
<reference evidence="10" key="1">
    <citation type="journal article" date="2019" name="Int. J. Syst. Evol. Microbiol.">
        <title>The Global Catalogue of Microorganisms (GCM) 10K type strain sequencing project: providing services to taxonomists for standard genome sequencing and annotation.</title>
        <authorList>
            <consortium name="The Broad Institute Genomics Platform"/>
            <consortium name="The Broad Institute Genome Sequencing Center for Infectious Disease"/>
            <person name="Wu L."/>
            <person name="Ma J."/>
        </authorList>
    </citation>
    <scope>NUCLEOTIDE SEQUENCE [LARGE SCALE GENOMIC DNA]</scope>
    <source>
        <strain evidence="10">CGMCC 4.7382</strain>
    </source>
</reference>
<evidence type="ECO:0000256" key="5">
    <source>
        <dbReference type="ARBA" id="ARBA00023136"/>
    </source>
</evidence>
<organism evidence="9 10">
    <name type="scientific">Marinactinospora rubrisoli</name>
    <dbReference type="NCBI Taxonomy" id="2715399"/>
    <lineage>
        <taxon>Bacteria</taxon>
        <taxon>Bacillati</taxon>
        <taxon>Actinomycetota</taxon>
        <taxon>Actinomycetes</taxon>
        <taxon>Streptosporangiales</taxon>
        <taxon>Nocardiopsidaceae</taxon>
        <taxon>Marinactinospora</taxon>
    </lineage>
</organism>
<evidence type="ECO:0000259" key="8">
    <source>
        <dbReference type="Pfam" id="PF06271"/>
    </source>
</evidence>
<dbReference type="RefSeq" id="WP_379872511.1">
    <property type="nucleotide sequence ID" value="NZ_JBHTBH010000009.1"/>
</dbReference>
<dbReference type="Pfam" id="PF06271">
    <property type="entry name" value="RDD"/>
    <property type="match status" value="1"/>
</dbReference>
<evidence type="ECO:0000313" key="9">
    <source>
        <dbReference type="EMBL" id="MFC7329864.1"/>
    </source>
</evidence>
<gene>
    <name evidence="9" type="ORF">ACFQRF_19195</name>
</gene>
<dbReference type="InterPro" id="IPR010432">
    <property type="entry name" value="RDD"/>
</dbReference>
<accession>A0ABW2KIQ3</accession>
<feature type="compositionally biased region" description="Basic residues" evidence="6">
    <location>
        <begin position="1"/>
        <end position="11"/>
    </location>
</feature>
<name>A0ABW2KIQ3_9ACTN</name>
<protein>
    <submittedName>
        <fullName evidence="9">RDD family protein</fullName>
    </submittedName>
</protein>
<dbReference type="InterPro" id="IPR051791">
    <property type="entry name" value="Pra-immunoreactive"/>
</dbReference>
<feature type="transmembrane region" description="Helical" evidence="7">
    <location>
        <begin position="42"/>
        <end position="63"/>
    </location>
</feature>
<evidence type="ECO:0000313" key="10">
    <source>
        <dbReference type="Proteomes" id="UP001596540"/>
    </source>
</evidence>
<evidence type="ECO:0000256" key="7">
    <source>
        <dbReference type="SAM" id="Phobius"/>
    </source>
</evidence>
<feature type="domain" description="RDD" evidence="8">
    <location>
        <begin position="28"/>
        <end position="170"/>
    </location>
</feature>
<comment type="caution">
    <text evidence="9">The sequence shown here is derived from an EMBL/GenBank/DDBJ whole genome shotgun (WGS) entry which is preliminary data.</text>
</comment>
<dbReference type="Proteomes" id="UP001596540">
    <property type="component" value="Unassembled WGS sequence"/>
</dbReference>